<dbReference type="PANTHER" id="PTHR43511">
    <property type="match status" value="1"/>
</dbReference>
<evidence type="ECO:0000313" key="8">
    <source>
        <dbReference type="Proteomes" id="UP001295794"/>
    </source>
</evidence>
<gene>
    <name evidence="7" type="ORF">MYCIT1_LOCUS33006</name>
</gene>
<dbReference type="Gene3D" id="2.160.10.10">
    <property type="entry name" value="Hexapeptide repeat proteins"/>
    <property type="match status" value="1"/>
</dbReference>
<dbReference type="InterPro" id="IPR011004">
    <property type="entry name" value="Trimer_LpxA-like_sf"/>
</dbReference>
<dbReference type="AlphaFoldDB" id="A0AAD2HVY8"/>
<evidence type="ECO:0000256" key="6">
    <source>
        <dbReference type="ARBA" id="ARBA00031959"/>
    </source>
</evidence>
<keyword evidence="5" id="KW-0548">Nucleotidyltransferase</keyword>
<comment type="caution">
    <text evidence="7">The sequence shown here is derived from an EMBL/GenBank/DDBJ whole genome shotgun (WGS) entry which is preliminary data.</text>
</comment>
<organism evidence="7 8">
    <name type="scientific">Mycena citricolor</name>
    <dbReference type="NCBI Taxonomy" id="2018698"/>
    <lineage>
        <taxon>Eukaryota</taxon>
        <taxon>Fungi</taxon>
        <taxon>Dikarya</taxon>
        <taxon>Basidiomycota</taxon>
        <taxon>Agaricomycotina</taxon>
        <taxon>Agaricomycetes</taxon>
        <taxon>Agaricomycetidae</taxon>
        <taxon>Agaricales</taxon>
        <taxon>Marasmiineae</taxon>
        <taxon>Mycenaceae</taxon>
        <taxon>Mycena</taxon>
    </lineage>
</organism>
<dbReference type="InterPro" id="IPR016267">
    <property type="entry name" value="UDPGP_trans"/>
</dbReference>
<dbReference type="Proteomes" id="UP001295794">
    <property type="component" value="Unassembled WGS sequence"/>
</dbReference>
<sequence>MRLLEVAQVPSEHVEDFKSIQNFQKRFKKIPKILELDHLTVTGDVYFGRNVTLRGTVIVVANEGQRIDIPDGCILENRLLSGNLNMIEL</sequence>
<dbReference type="SUPFAM" id="SSF51161">
    <property type="entry name" value="Trimeric LpxA-like enzymes"/>
    <property type="match status" value="1"/>
</dbReference>
<accession>A0AAD2HVY8</accession>
<keyword evidence="4" id="KW-0808">Transferase</keyword>
<reference evidence="7" key="1">
    <citation type="submission" date="2023-11" db="EMBL/GenBank/DDBJ databases">
        <authorList>
            <person name="De Vega J J."/>
            <person name="De Vega J J."/>
        </authorList>
    </citation>
    <scope>NUCLEOTIDE SEQUENCE</scope>
</reference>
<evidence type="ECO:0000256" key="1">
    <source>
        <dbReference type="ARBA" id="ARBA00003449"/>
    </source>
</evidence>
<dbReference type="EMBL" id="CAVNYO010000444">
    <property type="protein sequence ID" value="CAK5281763.1"/>
    <property type="molecule type" value="Genomic_DNA"/>
</dbReference>
<comment type="similarity">
    <text evidence="2">Belongs to the UDPGP type 1 family.</text>
</comment>
<dbReference type="Pfam" id="PF01704">
    <property type="entry name" value="UDPGP"/>
    <property type="match status" value="1"/>
</dbReference>
<dbReference type="GO" id="GO:0003983">
    <property type="term" value="F:UTP:glucose-1-phosphate uridylyltransferase activity"/>
    <property type="evidence" value="ECO:0007669"/>
    <property type="project" value="UniProtKB-EC"/>
</dbReference>
<comment type="function">
    <text evidence="1">Plays a central role as a glucosyl donor in cellular metabolic pathways.</text>
</comment>
<proteinExistence type="inferred from homology"/>
<evidence type="ECO:0000256" key="4">
    <source>
        <dbReference type="ARBA" id="ARBA00022679"/>
    </source>
</evidence>
<evidence type="ECO:0000313" key="7">
    <source>
        <dbReference type="EMBL" id="CAK5281763.1"/>
    </source>
</evidence>
<dbReference type="GO" id="GO:0006011">
    <property type="term" value="P:UDP-alpha-D-glucose metabolic process"/>
    <property type="evidence" value="ECO:0007669"/>
    <property type="project" value="InterPro"/>
</dbReference>
<evidence type="ECO:0000256" key="3">
    <source>
        <dbReference type="ARBA" id="ARBA00012415"/>
    </source>
</evidence>
<keyword evidence="8" id="KW-1185">Reference proteome</keyword>
<dbReference type="EC" id="2.7.7.9" evidence="3"/>
<dbReference type="InterPro" id="IPR002618">
    <property type="entry name" value="UDPGP_fam"/>
</dbReference>
<evidence type="ECO:0000256" key="5">
    <source>
        <dbReference type="ARBA" id="ARBA00022695"/>
    </source>
</evidence>
<protein>
    <recommendedName>
        <fullName evidence="3">UTP--glucose-1-phosphate uridylyltransferase</fullName>
        <ecNumber evidence="3">2.7.7.9</ecNumber>
    </recommendedName>
    <alternativeName>
        <fullName evidence="6">UDP-glucose pyrophosphorylase</fullName>
    </alternativeName>
</protein>
<dbReference type="FunFam" id="2.160.10.10:FF:000001">
    <property type="entry name" value="UTP--glucose-1-phosphate uridylyltransferase"/>
    <property type="match status" value="1"/>
</dbReference>
<evidence type="ECO:0000256" key="2">
    <source>
        <dbReference type="ARBA" id="ARBA00010401"/>
    </source>
</evidence>
<name>A0AAD2HVY8_9AGAR</name>